<evidence type="ECO:0000313" key="2">
    <source>
        <dbReference type="EMBL" id="GKV40579.1"/>
    </source>
</evidence>
<proteinExistence type="predicted"/>
<dbReference type="EMBL" id="BPVZ01000142">
    <property type="protein sequence ID" value="GKV40579.1"/>
    <property type="molecule type" value="Genomic_DNA"/>
</dbReference>
<evidence type="ECO:0000313" key="3">
    <source>
        <dbReference type="Proteomes" id="UP001054252"/>
    </source>
</evidence>
<reference evidence="2 3" key="1">
    <citation type="journal article" date="2021" name="Commun. Biol.">
        <title>The genome of Shorea leprosula (Dipterocarpaceae) highlights the ecological relevance of drought in aseasonal tropical rainforests.</title>
        <authorList>
            <person name="Ng K.K.S."/>
            <person name="Kobayashi M.J."/>
            <person name="Fawcett J.A."/>
            <person name="Hatakeyama M."/>
            <person name="Paape T."/>
            <person name="Ng C.H."/>
            <person name="Ang C.C."/>
            <person name="Tnah L.H."/>
            <person name="Lee C.T."/>
            <person name="Nishiyama T."/>
            <person name="Sese J."/>
            <person name="O'Brien M.J."/>
            <person name="Copetti D."/>
            <person name="Mohd Noor M.I."/>
            <person name="Ong R.C."/>
            <person name="Putra M."/>
            <person name="Sireger I.Z."/>
            <person name="Indrioko S."/>
            <person name="Kosugi Y."/>
            <person name="Izuno A."/>
            <person name="Isagi Y."/>
            <person name="Lee S.L."/>
            <person name="Shimizu K.K."/>
        </authorList>
    </citation>
    <scope>NUCLEOTIDE SEQUENCE [LARGE SCALE GENOMIC DNA]</scope>
    <source>
        <strain evidence="2">214</strain>
    </source>
</reference>
<gene>
    <name evidence="2" type="ORF">SLEP1_g48204</name>
</gene>
<keyword evidence="1" id="KW-0472">Membrane</keyword>
<keyword evidence="1" id="KW-0812">Transmembrane</keyword>
<keyword evidence="1" id="KW-1133">Transmembrane helix</keyword>
<protein>
    <submittedName>
        <fullName evidence="2">Uncharacterized protein</fullName>
    </submittedName>
</protein>
<feature type="transmembrane region" description="Helical" evidence="1">
    <location>
        <begin position="49"/>
        <end position="73"/>
    </location>
</feature>
<name>A0AAV5LT11_9ROSI</name>
<evidence type="ECO:0000256" key="1">
    <source>
        <dbReference type="SAM" id="Phobius"/>
    </source>
</evidence>
<accession>A0AAV5LT11</accession>
<dbReference type="Proteomes" id="UP001054252">
    <property type="component" value="Unassembled WGS sequence"/>
</dbReference>
<keyword evidence="3" id="KW-1185">Reference proteome</keyword>
<sequence>MEKRSPPPWGLVAILILVGILAFKASVVKEVKAKPGLESQLAISLKKGALSALGTLPLLLFTFPVMGYMALIVKAKNSIFPRLFPHAFVRSY</sequence>
<organism evidence="2 3">
    <name type="scientific">Rubroshorea leprosula</name>
    <dbReference type="NCBI Taxonomy" id="152421"/>
    <lineage>
        <taxon>Eukaryota</taxon>
        <taxon>Viridiplantae</taxon>
        <taxon>Streptophyta</taxon>
        <taxon>Embryophyta</taxon>
        <taxon>Tracheophyta</taxon>
        <taxon>Spermatophyta</taxon>
        <taxon>Magnoliopsida</taxon>
        <taxon>eudicotyledons</taxon>
        <taxon>Gunneridae</taxon>
        <taxon>Pentapetalae</taxon>
        <taxon>rosids</taxon>
        <taxon>malvids</taxon>
        <taxon>Malvales</taxon>
        <taxon>Dipterocarpaceae</taxon>
        <taxon>Rubroshorea</taxon>
    </lineage>
</organism>
<comment type="caution">
    <text evidence="2">The sequence shown here is derived from an EMBL/GenBank/DDBJ whole genome shotgun (WGS) entry which is preliminary data.</text>
</comment>
<dbReference type="AlphaFoldDB" id="A0AAV5LT11"/>